<dbReference type="CDD" id="cd16541">
    <property type="entry name" value="RING-HC_RNF123"/>
    <property type="match status" value="1"/>
</dbReference>
<feature type="region of interest" description="Disordered" evidence="12">
    <location>
        <begin position="455"/>
        <end position="476"/>
    </location>
</feature>
<dbReference type="CDD" id="cd07656">
    <property type="entry name" value="F-BAR_srGAP"/>
    <property type="match status" value="1"/>
</dbReference>
<dbReference type="SUPFAM" id="SSF48350">
    <property type="entry name" value="GTPase activation domain, GAP"/>
    <property type="match status" value="1"/>
</dbReference>
<evidence type="ECO:0000256" key="2">
    <source>
        <dbReference type="ARBA" id="ARBA00022443"/>
    </source>
</evidence>
<dbReference type="SMART" id="SM00326">
    <property type="entry name" value="SH3"/>
    <property type="match status" value="1"/>
</dbReference>
<evidence type="ECO:0000256" key="10">
    <source>
        <dbReference type="PROSITE-ProRule" id="PRU01077"/>
    </source>
</evidence>
<keyword evidence="4 8" id="KW-0863">Zinc-finger</keyword>
<dbReference type="InterPro" id="IPR051627">
    <property type="entry name" value="SLIT-ROBO_RhoGAP"/>
</dbReference>
<accession>A0A834J080</accession>
<feature type="compositionally biased region" description="Gly residues" evidence="12">
    <location>
        <begin position="924"/>
        <end position="935"/>
    </location>
</feature>
<keyword evidence="6" id="KW-0832">Ubl conjugation</keyword>
<evidence type="ECO:0000256" key="6">
    <source>
        <dbReference type="ARBA" id="ARBA00022843"/>
    </source>
</evidence>
<feature type="compositionally biased region" description="Low complexity" evidence="12">
    <location>
        <begin position="1066"/>
        <end position="1083"/>
    </location>
</feature>
<feature type="compositionally biased region" description="Low complexity" evidence="12">
    <location>
        <begin position="1032"/>
        <end position="1046"/>
    </location>
</feature>
<dbReference type="SMART" id="SM00324">
    <property type="entry name" value="RhoGAP"/>
    <property type="match status" value="1"/>
</dbReference>
<feature type="region of interest" description="Disordered" evidence="12">
    <location>
        <begin position="789"/>
        <end position="833"/>
    </location>
</feature>
<keyword evidence="4 8" id="KW-0479">Metal-binding</keyword>
<dbReference type="CDD" id="cd11809">
    <property type="entry name" value="SH3_srGAP"/>
    <property type="match status" value="1"/>
</dbReference>
<dbReference type="PANTHER" id="PTHR14166">
    <property type="entry name" value="SLIT-ROBO RHO GTPASE ACTIVATING PROTEIN"/>
    <property type="match status" value="1"/>
</dbReference>
<dbReference type="SUPFAM" id="SSF103657">
    <property type="entry name" value="BAR/IMD domain-like"/>
    <property type="match status" value="1"/>
</dbReference>
<comment type="caution">
    <text evidence="18">The sequence shown here is derived from an EMBL/GenBank/DDBJ whole genome shotgun (WGS) entry which is preliminary data.</text>
</comment>
<dbReference type="Pfam" id="PF25576">
    <property type="entry name" value="TPR_RNF123"/>
    <property type="match status" value="1"/>
</dbReference>
<dbReference type="Pfam" id="PF00018">
    <property type="entry name" value="SH3_1"/>
    <property type="match status" value="1"/>
</dbReference>
<feature type="compositionally biased region" description="Low complexity" evidence="12">
    <location>
        <begin position="1238"/>
        <end position="1255"/>
    </location>
</feature>
<feature type="compositionally biased region" description="Basic residues" evidence="12">
    <location>
        <begin position="943"/>
        <end position="952"/>
    </location>
</feature>
<dbReference type="SUPFAM" id="SSF57850">
    <property type="entry name" value="RING/U-box"/>
    <property type="match status" value="1"/>
</dbReference>
<evidence type="ECO:0000256" key="3">
    <source>
        <dbReference type="ARBA" id="ARBA00022468"/>
    </source>
</evidence>
<reference evidence="18" key="1">
    <citation type="journal article" date="2020" name="G3 (Bethesda)">
        <title>High-Quality Assemblies for Three Invasive Social Wasps from the &lt;i&gt;Vespula&lt;/i&gt; Genus.</title>
        <authorList>
            <person name="Harrop T.W.R."/>
            <person name="Guhlin J."/>
            <person name="McLaughlin G.M."/>
            <person name="Permina E."/>
            <person name="Stockwell P."/>
            <person name="Gilligan J."/>
            <person name="Le Lec M.F."/>
            <person name="Gruber M.A.M."/>
            <person name="Quinn O."/>
            <person name="Lovegrove M."/>
            <person name="Duncan E.J."/>
            <person name="Remnant E.J."/>
            <person name="Van Eeckhoven J."/>
            <person name="Graham B."/>
            <person name="Knapp R.A."/>
            <person name="Langford K.W."/>
            <person name="Kronenberg Z."/>
            <person name="Press M.O."/>
            <person name="Eacker S.M."/>
            <person name="Wilson-Rankin E.E."/>
            <person name="Purcell J."/>
            <person name="Lester P.J."/>
            <person name="Dearden P.K."/>
        </authorList>
    </citation>
    <scope>NUCLEOTIDE SEQUENCE</scope>
    <source>
        <strain evidence="18">Marl-1</strain>
    </source>
</reference>
<dbReference type="InterPro" id="IPR013083">
    <property type="entry name" value="Znf_RING/FYVE/PHD"/>
</dbReference>
<gene>
    <name evidence="18" type="ORF">HZH66_014821</name>
</gene>
<dbReference type="GO" id="GO:0008270">
    <property type="term" value="F:zinc ion binding"/>
    <property type="evidence" value="ECO:0007669"/>
    <property type="project" value="UniProtKB-KW"/>
</dbReference>
<feature type="compositionally biased region" description="Polar residues" evidence="12">
    <location>
        <begin position="1094"/>
        <end position="1104"/>
    </location>
</feature>
<dbReference type="Gene3D" id="1.20.1270.60">
    <property type="entry name" value="Arfaptin homology (AH) domain/BAR domain"/>
    <property type="match status" value="1"/>
</dbReference>
<keyword evidence="2 9" id="KW-0728">SH3 domain</keyword>
<feature type="domain" description="RING-type" evidence="14">
    <location>
        <begin position="2379"/>
        <end position="2417"/>
    </location>
</feature>
<dbReference type="InterPro" id="IPR001060">
    <property type="entry name" value="FCH_dom"/>
</dbReference>
<dbReference type="SMART" id="SM00449">
    <property type="entry name" value="SPRY"/>
    <property type="match status" value="1"/>
</dbReference>
<organism evidence="18 19">
    <name type="scientific">Vespula vulgaris</name>
    <name type="common">Yellow jacket</name>
    <name type="synonym">Wasp</name>
    <dbReference type="NCBI Taxonomy" id="7454"/>
    <lineage>
        <taxon>Eukaryota</taxon>
        <taxon>Metazoa</taxon>
        <taxon>Ecdysozoa</taxon>
        <taxon>Arthropoda</taxon>
        <taxon>Hexapoda</taxon>
        <taxon>Insecta</taxon>
        <taxon>Pterygota</taxon>
        <taxon>Neoptera</taxon>
        <taxon>Endopterygota</taxon>
        <taxon>Hymenoptera</taxon>
        <taxon>Apocrita</taxon>
        <taxon>Aculeata</taxon>
        <taxon>Vespoidea</taxon>
        <taxon>Vespidae</taxon>
        <taxon>Vespinae</taxon>
        <taxon>Vespula</taxon>
    </lineage>
</organism>
<feature type="region of interest" description="Disordered" evidence="12">
    <location>
        <begin position="1238"/>
        <end position="1264"/>
    </location>
</feature>
<evidence type="ECO:0000256" key="9">
    <source>
        <dbReference type="PROSITE-ProRule" id="PRU00192"/>
    </source>
</evidence>
<dbReference type="Gene3D" id="2.30.30.40">
    <property type="entry name" value="SH3 Domains"/>
    <property type="match status" value="1"/>
</dbReference>
<dbReference type="Pfam" id="PF00620">
    <property type="entry name" value="RhoGAP"/>
    <property type="match status" value="1"/>
</dbReference>
<evidence type="ECO:0000256" key="8">
    <source>
        <dbReference type="PROSITE-ProRule" id="PRU00175"/>
    </source>
</evidence>
<dbReference type="InterPro" id="IPR031160">
    <property type="entry name" value="F_BAR_dom"/>
</dbReference>
<evidence type="ECO:0000259" key="16">
    <source>
        <dbReference type="PROSITE" id="PS50238"/>
    </source>
</evidence>
<feature type="domain" description="Rho-GAP" evidence="16">
    <location>
        <begin position="492"/>
        <end position="680"/>
    </location>
</feature>
<dbReference type="SMART" id="SM00055">
    <property type="entry name" value="FCH"/>
    <property type="match status" value="1"/>
</dbReference>
<evidence type="ECO:0000259" key="13">
    <source>
        <dbReference type="PROSITE" id="PS50002"/>
    </source>
</evidence>
<dbReference type="FunFam" id="1.20.1270.60:FF:000094">
    <property type="entry name" value="SLIT-ROBO Rho GTPase-activating 2 protein"/>
    <property type="match status" value="1"/>
</dbReference>
<dbReference type="PROSITE" id="PS50238">
    <property type="entry name" value="RHOGAP"/>
    <property type="match status" value="1"/>
</dbReference>
<keyword evidence="19" id="KW-1185">Reference proteome</keyword>
<name>A0A834J080_VESVU</name>
<evidence type="ECO:0000259" key="14">
    <source>
        <dbReference type="PROSITE" id="PS50089"/>
    </source>
</evidence>
<dbReference type="Gene3D" id="1.10.555.10">
    <property type="entry name" value="Rho GTPase activation protein"/>
    <property type="match status" value="1"/>
</dbReference>
<evidence type="ECO:0000256" key="11">
    <source>
        <dbReference type="SAM" id="Coils"/>
    </source>
</evidence>
<feature type="region of interest" description="Disordered" evidence="12">
    <location>
        <begin position="1199"/>
        <end position="1221"/>
    </location>
</feature>
<feature type="compositionally biased region" description="Basic and acidic residues" evidence="12">
    <location>
        <begin position="1047"/>
        <end position="1056"/>
    </location>
</feature>
<feature type="region of interest" description="Disordered" evidence="12">
    <location>
        <begin position="917"/>
        <end position="1004"/>
    </location>
</feature>
<dbReference type="PROSITE" id="PS50002">
    <property type="entry name" value="SH3"/>
    <property type="match status" value="1"/>
</dbReference>
<dbReference type="SUPFAM" id="SSF50044">
    <property type="entry name" value="SH3-domain"/>
    <property type="match status" value="1"/>
</dbReference>
<dbReference type="Gene3D" id="2.60.120.920">
    <property type="match status" value="1"/>
</dbReference>
<proteinExistence type="inferred from homology"/>
<feature type="compositionally biased region" description="Polar residues" evidence="12">
    <location>
        <begin position="455"/>
        <end position="470"/>
    </location>
</feature>
<keyword evidence="7 10" id="KW-0175">Coiled coil</keyword>
<dbReference type="GO" id="GO:0005096">
    <property type="term" value="F:GTPase activator activity"/>
    <property type="evidence" value="ECO:0007669"/>
    <property type="project" value="UniProtKB-KW"/>
</dbReference>
<sequence>MDEEEIDGVKSPIKRLGSTRKLLVFNNIRLQLNEQLRCLDVRMEAQVALVAELQDFFRRRAELELDYSKSLDKMARSIQLRHKEQKQKREQWPLFSSYACWQQLVNETKSLSRDHAALSEVYSTHLVGRLNQVMEDVQRIYKRCREIGYETHEEILRVLHELHTTMKTYQAYQAESRQAETKLRVAEQQRSKLEVANAPPEKLARSKKYKLIEKEVNKRKSKYQEAKLKALKARNEYILCLEASNTTITKYFVDDLSDLIDCMDFGFHNCIARALLMHCSAEEGRQRSLQTGAEQLAACVGALDSRADKQRFLESHHAAFMIPKKFEFQGQRGDETPEPELQKVLHLEMEQRLTQLQQRVTSLRTESEEVWKTLETAEASLLEMLTAKDYDCSRYFGENAVPTSRPPETLQIKLRADRQETEEFYLTKFREYLLGTSRIARLDAKQEYIRQSLLDGSTASPNPSISTTKQKQARRKRIGRLQMNGQPKLFGGSLEEYLESTNQEIPLIMKSCIRVINLYGLHHQGIFRVSGSQVEINNFREWFERGEDPLADVTDASDINSVAGVLKLYLRELREPLFPIIYFEHLMELAQLESKQEFVNKMKELIASLPRPVVIVMRYLFAFLNHLSEFSDENMMDPYNLAICFGPTLVPVPEDKDQVQYQNQVNELIKNIITFCEEIFPEDIGGTQYEKYISREPDDADVGDSPTDQVQEDMDSEVYPSEDESENLEATAQFDFNARSERELSFKKGDTLTLFTQVSNDWWRGSLAGREGLIPDKYIMLKIKDEEREKELLKSSSEESMRRRASSSADSVLPNNNSPLMMSSTGTSNAWSSTPVSDISLTTNTMSGENNSTSSGIVPATVVTHVPCISSAQPIISREESTTSVKLTKVSTPENEIISENLLVSNSIDLSTIAQERMEETEEAGGGIGGGGQGNESGMKSRGAGRKQHHWKSQSVGESTVTVTVTTGSDSHNQCNSQNSSSNGCTFPGGGSGGQSTEEDIQHEQTTFSANRELWQRRATSQTQLNPPIPPGGNTTTTSSKSYRSSQEFREMRQKQTPDLVMDLPLSAQDASKKSASSSSLSSSDDETSIVLPTRTTEAATSPTGGPESPDMSTAAERFAKQNQCTLKKNTKTNPEGSKLKRLETADHLESADMEGTEEIVRSASTNQISDSLALRSPLPPRSTPKIVAKFADMHLTGGSQVSSFKPQNSRGRSKSRLRVPNKLIEDIRKYKSDLRSSSLSSSSLSSLSSPTSTKKLTDDREGRIGPKTVKFDVNAHTGLFIVSPDRSSIIAQGNFCTMRANTALYKGKWMYELQLGSKGVMQVGWGTSRCKYDMECGVGDTVNSYAYDGHRVRKWNVIPTKYGESWLTGDIIGCTLNMDDGTIDFYRNGRHLGRAFENISMGPGIAYFPTVSLTFTENVTAFFGGTPLRYPLEGYQAIQAPPESQVIQATFLFQWFTHVIDYIVSLKNTNVSLADRSMTVHAFLMCIAQTILMHIGPLLTIPYIVEGVFIPFLHEISGIQKYGARDSLKFRESKVRLMTCLDLLWTFLEEREMRSCLDSTLLYLYSTFRHVSFFLEYSNQYNSLILLIQFCLHTTTRQHFLKYLLFDRVRFANFVHIKPMDDIGLANVVQQPWWETDPTDPSIAVRKGAYIEACENIKDSVEELESIQLWLLMTLLDNSDGTANRPTSRTIFLRKFKRFVHENLTTTRTTPHLQTPLVLSLCCFYRLLSAFKYLWNDEIGVSPVFVPCKLFYDGSINYSGIDRLGGVLSHLNKTFKKELLQILGPDHEVILSMEQPQDPPFLARLSDLPVVIPAFARMINVNASAQGSTMLVERMGYFSREDRTPLRLGPLDAAVSLLELLDGIILFYHAAARKQVAKLANLKDSISEFVAALAEAKKRLDYIRNYEDETSHLIQEELLRSIDVFNKKLSEQSRQMAWIRAAVFSEEKLGELGWLLRVLTLTLQKASGEGNMFSFVPDFYLETLSDLCISIRNHIHPTMPIETIPDYQEMLLDIAEFLCFHYLDPRIVNTNSKETLMLTFAGFISNPITLEALENVSLQNRLKVVANLLRPFENRSWAQSNWILMRFWQGHGFAFRYEKSPHLCRKVGPKLLQQEPMHHQLLKPYPSLIYQLHVRDGLLGKPQNTIQFLNSLLNQLNWAFSEFIGMIQEIHNISSRPERVFIESRQLKICATCFDLSVALLRVLEMLCTVAPDIFIDLSQSSRENLLSRLCQLLCQILNRMSSQTSCFQQVVLLEIPDLELIDHFPILTAVIGILLALLKEDMAEFTPRPSAEVPKVTRTLLIEPSFQISSLYFVLGESNMKTPKEKEKRLKPFSFLNYENYVTDEEISRVRAMINYLDYCRDLLPDSRLLIDDENTCTICYAFPISAKFKPCNHETCRFCIDRHLLNTRECFFCKATISKVIDLYGNTLHDFSVELTNTKES</sequence>
<feature type="domain" description="F-BAR" evidence="17">
    <location>
        <begin position="22"/>
        <end position="308"/>
    </location>
</feature>
<dbReference type="InterPro" id="IPR027267">
    <property type="entry name" value="AH/BAR_dom_sf"/>
</dbReference>
<dbReference type="InterPro" id="IPR036028">
    <property type="entry name" value="SH3-like_dom_sf"/>
</dbReference>
<feature type="domain" description="B30.2/SPRY" evidence="15">
    <location>
        <begin position="1250"/>
        <end position="1429"/>
    </location>
</feature>
<feature type="region of interest" description="Disordered" evidence="12">
    <location>
        <begin position="1018"/>
        <end position="1114"/>
    </location>
</feature>
<dbReference type="InterPro" id="IPR001841">
    <property type="entry name" value="Znf_RING"/>
</dbReference>
<evidence type="ECO:0000259" key="15">
    <source>
        <dbReference type="PROSITE" id="PS50188"/>
    </source>
</evidence>
<dbReference type="SMART" id="SM00184">
    <property type="entry name" value="RING"/>
    <property type="match status" value="1"/>
</dbReference>
<dbReference type="FunFam" id="1.10.555.10:FF:000026">
    <property type="entry name" value="Rho GTPase activating protein 4"/>
    <property type="match status" value="1"/>
</dbReference>
<dbReference type="PROSITE" id="PS51741">
    <property type="entry name" value="F_BAR"/>
    <property type="match status" value="1"/>
</dbReference>
<dbReference type="SUPFAM" id="SSF49899">
    <property type="entry name" value="Concanavalin A-like lectins/glucanases"/>
    <property type="match status" value="1"/>
</dbReference>
<dbReference type="InterPro" id="IPR008936">
    <property type="entry name" value="Rho_GTPase_activation_prot"/>
</dbReference>
<dbReference type="GO" id="GO:0007165">
    <property type="term" value="P:signal transduction"/>
    <property type="evidence" value="ECO:0007669"/>
    <property type="project" value="InterPro"/>
</dbReference>
<feature type="domain" description="SH3" evidence="13">
    <location>
        <begin position="725"/>
        <end position="784"/>
    </location>
</feature>
<feature type="compositionally biased region" description="Polar residues" evidence="12">
    <location>
        <begin position="1199"/>
        <end position="1211"/>
    </location>
</feature>
<dbReference type="Proteomes" id="UP000614350">
    <property type="component" value="Unassembled WGS sequence"/>
</dbReference>
<dbReference type="Gene3D" id="3.30.40.10">
    <property type="entry name" value="Zinc/RING finger domain, C3HC4 (zinc finger)"/>
    <property type="match status" value="1"/>
</dbReference>
<dbReference type="InterPro" id="IPR001452">
    <property type="entry name" value="SH3_domain"/>
</dbReference>
<evidence type="ECO:0000256" key="4">
    <source>
        <dbReference type="ARBA" id="ARBA00022771"/>
    </source>
</evidence>
<dbReference type="InterPro" id="IPR001870">
    <property type="entry name" value="B30.2/SPRY"/>
</dbReference>
<evidence type="ECO:0000256" key="12">
    <source>
        <dbReference type="SAM" id="MobiDB-lite"/>
    </source>
</evidence>
<dbReference type="Pfam" id="PF00611">
    <property type="entry name" value="FCH"/>
    <property type="match status" value="1"/>
</dbReference>
<dbReference type="Pfam" id="PF00622">
    <property type="entry name" value="SPRY"/>
    <property type="match status" value="1"/>
</dbReference>
<keyword evidence="5" id="KW-0862">Zinc</keyword>
<evidence type="ECO:0000256" key="5">
    <source>
        <dbReference type="ARBA" id="ARBA00022833"/>
    </source>
</evidence>
<dbReference type="CDD" id="cd04383">
    <property type="entry name" value="RhoGAP_srGAP"/>
    <property type="match status" value="1"/>
</dbReference>
<protein>
    <submittedName>
        <fullName evidence="18">Uncharacterized protein</fullName>
    </submittedName>
</protein>
<evidence type="ECO:0000256" key="7">
    <source>
        <dbReference type="ARBA" id="ARBA00023054"/>
    </source>
</evidence>
<evidence type="ECO:0000313" key="19">
    <source>
        <dbReference type="Proteomes" id="UP000614350"/>
    </source>
</evidence>
<dbReference type="InterPro" id="IPR003877">
    <property type="entry name" value="SPRY_dom"/>
</dbReference>
<dbReference type="PROSITE" id="PS50089">
    <property type="entry name" value="ZF_RING_2"/>
    <property type="match status" value="1"/>
</dbReference>
<dbReference type="Pfam" id="PF13920">
    <property type="entry name" value="zf-C3HC4_3"/>
    <property type="match status" value="1"/>
</dbReference>
<feature type="compositionally biased region" description="Low complexity" evidence="12">
    <location>
        <begin position="960"/>
        <end position="983"/>
    </location>
</feature>
<comment type="similarity">
    <text evidence="1">Belongs to the SH3RF family.</text>
</comment>
<feature type="compositionally biased region" description="Basic and acidic residues" evidence="12">
    <location>
        <begin position="789"/>
        <end position="802"/>
    </location>
</feature>
<dbReference type="EMBL" id="JACSEA010000023">
    <property type="protein sequence ID" value="KAF7379450.1"/>
    <property type="molecule type" value="Genomic_DNA"/>
</dbReference>
<dbReference type="InterPro" id="IPR057987">
    <property type="entry name" value="TPR_RNF123/RKP"/>
</dbReference>
<evidence type="ECO:0000313" key="18">
    <source>
        <dbReference type="EMBL" id="KAF7379450.1"/>
    </source>
</evidence>
<dbReference type="PROSITE" id="PS50188">
    <property type="entry name" value="B302_SPRY"/>
    <property type="match status" value="1"/>
</dbReference>
<feature type="coiled-coil region" evidence="11">
    <location>
        <begin position="169"/>
        <end position="196"/>
    </location>
</feature>
<feature type="compositionally biased region" description="Polar residues" evidence="12">
    <location>
        <begin position="813"/>
        <end position="833"/>
    </location>
</feature>
<dbReference type="InterPro" id="IPR000198">
    <property type="entry name" value="RhoGAP_dom"/>
</dbReference>
<dbReference type="InterPro" id="IPR043136">
    <property type="entry name" value="B30.2/SPRY_sf"/>
</dbReference>
<dbReference type="FunFam" id="2.30.30.40:FF:000136">
    <property type="entry name" value="Rho GTPase activating protein 4"/>
    <property type="match status" value="1"/>
</dbReference>
<dbReference type="InterPro" id="IPR013320">
    <property type="entry name" value="ConA-like_dom_sf"/>
</dbReference>
<evidence type="ECO:0000259" key="17">
    <source>
        <dbReference type="PROSITE" id="PS51741"/>
    </source>
</evidence>
<keyword evidence="3" id="KW-0343">GTPase activation</keyword>
<evidence type="ECO:0000256" key="1">
    <source>
        <dbReference type="ARBA" id="ARBA00008649"/>
    </source>
</evidence>